<protein>
    <recommendedName>
        <fullName evidence="1">Antitoxin VbhA domain-containing protein</fullName>
    </recommendedName>
</protein>
<organism evidence="2 3">
    <name type="scientific">Gordonia humi</name>
    <dbReference type="NCBI Taxonomy" id="686429"/>
    <lineage>
        <taxon>Bacteria</taxon>
        <taxon>Bacillati</taxon>
        <taxon>Actinomycetota</taxon>
        <taxon>Actinomycetes</taxon>
        <taxon>Mycobacteriales</taxon>
        <taxon>Gordoniaceae</taxon>
        <taxon>Gordonia</taxon>
    </lineage>
</organism>
<accession>A0A840FF82</accession>
<name>A0A840FF82_9ACTN</name>
<dbReference type="AlphaFoldDB" id="A0A840FF82"/>
<dbReference type="Pfam" id="PF18495">
    <property type="entry name" value="VbhA"/>
    <property type="match status" value="1"/>
</dbReference>
<dbReference type="InterPro" id="IPR033788">
    <property type="entry name" value="VbhA-like"/>
</dbReference>
<gene>
    <name evidence="2" type="ORF">BKA16_004732</name>
</gene>
<dbReference type="InterPro" id="IPR041535">
    <property type="entry name" value="VbhA"/>
</dbReference>
<dbReference type="Proteomes" id="UP000551501">
    <property type="component" value="Unassembled WGS sequence"/>
</dbReference>
<reference evidence="2 3" key="1">
    <citation type="submission" date="2020-08" db="EMBL/GenBank/DDBJ databases">
        <title>Sequencing the genomes of 1000 actinobacteria strains.</title>
        <authorList>
            <person name="Klenk H.-P."/>
        </authorList>
    </citation>
    <scope>NUCLEOTIDE SEQUENCE [LARGE SCALE GENOMIC DNA]</scope>
    <source>
        <strain evidence="2 3">DSM 45298</strain>
    </source>
</reference>
<dbReference type="EMBL" id="JACIFP010000003">
    <property type="protein sequence ID" value="MBB4138107.1"/>
    <property type="molecule type" value="Genomic_DNA"/>
</dbReference>
<dbReference type="RefSeq" id="WP_183373356.1">
    <property type="nucleotide sequence ID" value="NZ_BAABHL010000145.1"/>
</dbReference>
<dbReference type="CDD" id="cd11586">
    <property type="entry name" value="VbhA_like"/>
    <property type="match status" value="1"/>
</dbReference>
<sequence length="72" mass="8130">MSLTFEQQHADLLDRLNPAERRAVSQSFANGILEGWTPTRSDVELLVRHTLGELTEDEYRAQVIAAAAARHR</sequence>
<evidence type="ECO:0000313" key="3">
    <source>
        <dbReference type="Proteomes" id="UP000551501"/>
    </source>
</evidence>
<evidence type="ECO:0000259" key="1">
    <source>
        <dbReference type="Pfam" id="PF18495"/>
    </source>
</evidence>
<comment type="caution">
    <text evidence="2">The sequence shown here is derived from an EMBL/GenBank/DDBJ whole genome shotgun (WGS) entry which is preliminary data.</text>
</comment>
<feature type="domain" description="Antitoxin VbhA" evidence="1">
    <location>
        <begin position="21"/>
        <end position="65"/>
    </location>
</feature>
<proteinExistence type="predicted"/>
<keyword evidence="3" id="KW-1185">Reference proteome</keyword>
<evidence type="ECO:0000313" key="2">
    <source>
        <dbReference type="EMBL" id="MBB4138107.1"/>
    </source>
</evidence>